<dbReference type="SUPFAM" id="SSF57667">
    <property type="entry name" value="beta-beta-alpha zinc fingers"/>
    <property type="match status" value="2"/>
</dbReference>
<gene>
    <name evidence="10" type="primary">LOC110091641</name>
</gene>
<dbReference type="RefSeq" id="XP_072844516.1">
    <property type="nucleotide sequence ID" value="XM_072988415.1"/>
</dbReference>
<evidence type="ECO:0000313" key="10">
    <source>
        <dbReference type="RefSeq" id="XP_072844516.1"/>
    </source>
</evidence>
<evidence type="ECO:0000256" key="7">
    <source>
        <dbReference type="SAM" id="MobiDB-lite"/>
    </source>
</evidence>
<proteinExistence type="predicted"/>
<keyword evidence="2" id="KW-0677">Repeat</keyword>
<sequence length="246" mass="27405">MRRRLHAQTRILPRDLASAKSVGGQRSSGVGMGGGLADKGVWNQKLVSFEEVSWNSGHCWIHGVMEDKLEECNVPGTWWPLKKWLSILRRKSGLFWIQTRRPCTQKLEENFANAASLEMEKVEQQRKKNEGKENGGKKTLISEYAGLHEIQKLICFQCGKSFILNIHRAVHQGTHSVGNPCKCSECGNNILEKIDLTPHQITQAAQKLCKRSECGKSFVGSADSTYGPGTRTGEKPYECSDCGKSS</sequence>
<evidence type="ECO:0000256" key="2">
    <source>
        <dbReference type="ARBA" id="ARBA00022737"/>
    </source>
</evidence>
<dbReference type="InterPro" id="IPR013087">
    <property type="entry name" value="Znf_C2H2_type"/>
</dbReference>
<dbReference type="InterPro" id="IPR036236">
    <property type="entry name" value="Znf_C2H2_sf"/>
</dbReference>
<accession>A0ABM5FGI6</accession>
<reference evidence="9" key="1">
    <citation type="submission" date="2025-05" db="UniProtKB">
        <authorList>
            <consortium name="RefSeq"/>
        </authorList>
    </citation>
    <scope>NUCLEOTIDE SEQUENCE [LARGE SCALE GENOMIC DNA]</scope>
</reference>
<evidence type="ECO:0000256" key="4">
    <source>
        <dbReference type="ARBA" id="ARBA00022833"/>
    </source>
</evidence>
<evidence type="ECO:0000313" key="9">
    <source>
        <dbReference type="Proteomes" id="UP001652642"/>
    </source>
</evidence>
<feature type="region of interest" description="Disordered" evidence="7">
    <location>
        <begin position="219"/>
        <end position="246"/>
    </location>
</feature>
<protein>
    <submittedName>
        <fullName evidence="10">Uncharacterized protein isoform X1</fullName>
    </submittedName>
</protein>
<reference evidence="10" key="2">
    <citation type="submission" date="2025-08" db="UniProtKB">
        <authorList>
            <consortium name="RefSeq"/>
        </authorList>
    </citation>
    <scope>IDENTIFICATION</scope>
</reference>
<name>A0ABM5FGI6_9SAUR</name>
<keyword evidence="4" id="KW-0862">Zinc</keyword>
<keyword evidence="1" id="KW-0479">Metal-binding</keyword>
<evidence type="ECO:0000256" key="6">
    <source>
        <dbReference type="PROSITE-ProRule" id="PRU00042"/>
    </source>
</evidence>
<evidence type="ECO:0000256" key="3">
    <source>
        <dbReference type="ARBA" id="ARBA00022771"/>
    </source>
</evidence>
<dbReference type="PANTHER" id="PTHR24377">
    <property type="entry name" value="IP01015P-RELATED"/>
    <property type="match status" value="1"/>
</dbReference>
<keyword evidence="5" id="KW-0539">Nucleus</keyword>
<feature type="domain" description="C2H2-type" evidence="8">
    <location>
        <begin position="153"/>
        <end position="180"/>
    </location>
</feature>
<evidence type="ECO:0000259" key="8">
    <source>
        <dbReference type="PROSITE" id="PS50157"/>
    </source>
</evidence>
<dbReference type="PROSITE" id="PS00028">
    <property type="entry name" value="ZINC_FINGER_C2H2_1"/>
    <property type="match status" value="1"/>
</dbReference>
<keyword evidence="3 6" id="KW-0863">Zinc-finger</keyword>
<dbReference type="Proteomes" id="UP001652642">
    <property type="component" value="Chromosome 2"/>
</dbReference>
<dbReference type="InterPro" id="IPR050826">
    <property type="entry name" value="Krueppel_C2H2_ZnFinger"/>
</dbReference>
<organism evidence="9 10">
    <name type="scientific">Pogona vitticeps</name>
    <name type="common">central bearded dragon</name>
    <dbReference type="NCBI Taxonomy" id="103695"/>
    <lineage>
        <taxon>Eukaryota</taxon>
        <taxon>Metazoa</taxon>
        <taxon>Chordata</taxon>
        <taxon>Craniata</taxon>
        <taxon>Vertebrata</taxon>
        <taxon>Euteleostomi</taxon>
        <taxon>Lepidosauria</taxon>
        <taxon>Squamata</taxon>
        <taxon>Bifurcata</taxon>
        <taxon>Unidentata</taxon>
        <taxon>Episquamata</taxon>
        <taxon>Toxicofera</taxon>
        <taxon>Iguania</taxon>
        <taxon>Acrodonta</taxon>
        <taxon>Agamidae</taxon>
        <taxon>Amphibolurinae</taxon>
        <taxon>Pogona</taxon>
    </lineage>
</organism>
<evidence type="ECO:0000256" key="5">
    <source>
        <dbReference type="ARBA" id="ARBA00023242"/>
    </source>
</evidence>
<dbReference type="PROSITE" id="PS50157">
    <property type="entry name" value="ZINC_FINGER_C2H2_2"/>
    <property type="match status" value="1"/>
</dbReference>
<dbReference type="GeneID" id="110091641"/>
<keyword evidence="9" id="KW-1185">Reference proteome</keyword>
<evidence type="ECO:0000256" key="1">
    <source>
        <dbReference type="ARBA" id="ARBA00022723"/>
    </source>
</evidence>
<dbReference type="Gene3D" id="3.30.160.60">
    <property type="entry name" value="Classic Zinc Finger"/>
    <property type="match status" value="2"/>
</dbReference>